<keyword evidence="2" id="KW-0472">Membrane</keyword>
<dbReference type="PANTHER" id="PTHR12652:SF50">
    <property type="entry name" value="PEROXIN 11"/>
    <property type="match status" value="1"/>
</dbReference>
<dbReference type="OrthoDB" id="411017at2759"/>
<comment type="subcellular location">
    <subcellularLocation>
        <location evidence="4">Peroxisome membrane</location>
    </subcellularLocation>
</comment>
<dbReference type="Pfam" id="PF05648">
    <property type="entry name" value="PEX11"/>
    <property type="match status" value="1"/>
</dbReference>
<keyword evidence="6" id="KW-1185">Reference proteome</keyword>
<name>A0A9N9J8P3_9GLOM</name>
<accession>A0A9N9J8P3</accession>
<dbReference type="InterPro" id="IPR008733">
    <property type="entry name" value="PEX11"/>
</dbReference>
<dbReference type="EMBL" id="CAJVPY010018865">
    <property type="protein sequence ID" value="CAG8768986.1"/>
    <property type="molecule type" value="Genomic_DNA"/>
</dbReference>
<evidence type="ECO:0000313" key="6">
    <source>
        <dbReference type="Proteomes" id="UP000789405"/>
    </source>
</evidence>
<keyword evidence="1" id="KW-0962">Peroxisome biogenesis</keyword>
<protein>
    <submittedName>
        <fullName evidence="5">2837_t:CDS:1</fullName>
    </submittedName>
</protein>
<gene>
    <name evidence="5" type="ORF">DERYTH_LOCUS18505</name>
</gene>
<dbReference type="Proteomes" id="UP000789405">
    <property type="component" value="Unassembled WGS sequence"/>
</dbReference>
<sequence length="242" mass="27923">MSFQVIHHPVVNRSLKYANTTVGRDKVYKGVQFFARFLAWYLSRLDYDKDTIKRLSSLKSTIASARKLMRIGKFVEHLQFASKALKEKDEFARVTTLGRRLGYTVYLFCDSLIWAHSTGVYKFNQIKRITNTASKFWIIGLISSIIHCFYKLHQNGYQTSFLERNSKSKNIENSEQSSSVHSSVNDLKRERKNLIRQLFQDLFDIVIPLTSLGYIHLEDGIVGLSGVFSAIIGAKIQWEKVK</sequence>
<dbReference type="GO" id="GO:0016559">
    <property type="term" value="P:peroxisome fission"/>
    <property type="evidence" value="ECO:0007669"/>
    <property type="project" value="InterPro"/>
</dbReference>
<organism evidence="5 6">
    <name type="scientific">Dentiscutata erythropus</name>
    <dbReference type="NCBI Taxonomy" id="1348616"/>
    <lineage>
        <taxon>Eukaryota</taxon>
        <taxon>Fungi</taxon>
        <taxon>Fungi incertae sedis</taxon>
        <taxon>Mucoromycota</taxon>
        <taxon>Glomeromycotina</taxon>
        <taxon>Glomeromycetes</taxon>
        <taxon>Diversisporales</taxon>
        <taxon>Gigasporaceae</taxon>
        <taxon>Dentiscutata</taxon>
    </lineage>
</organism>
<evidence type="ECO:0000256" key="2">
    <source>
        <dbReference type="ARBA" id="ARBA00023136"/>
    </source>
</evidence>
<proteinExistence type="predicted"/>
<dbReference type="AlphaFoldDB" id="A0A9N9J8P3"/>
<comment type="caution">
    <text evidence="5">The sequence shown here is derived from an EMBL/GenBank/DDBJ whole genome shotgun (WGS) entry which is preliminary data.</text>
</comment>
<reference evidence="5" key="1">
    <citation type="submission" date="2021-06" db="EMBL/GenBank/DDBJ databases">
        <authorList>
            <person name="Kallberg Y."/>
            <person name="Tangrot J."/>
            <person name="Rosling A."/>
        </authorList>
    </citation>
    <scope>NUCLEOTIDE SEQUENCE</scope>
    <source>
        <strain evidence="5">MA453B</strain>
    </source>
</reference>
<dbReference type="GO" id="GO:0005778">
    <property type="term" value="C:peroxisomal membrane"/>
    <property type="evidence" value="ECO:0007669"/>
    <property type="project" value="UniProtKB-SubCell"/>
</dbReference>
<evidence type="ECO:0000256" key="3">
    <source>
        <dbReference type="ARBA" id="ARBA00023140"/>
    </source>
</evidence>
<dbReference type="PANTHER" id="PTHR12652">
    <property type="entry name" value="PEROXISOMAL BIOGENESIS FACTOR 11"/>
    <property type="match status" value="1"/>
</dbReference>
<evidence type="ECO:0000256" key="1">
    <source>
        <dbReference type="ARBA" id="ARBA00022593"/>
    </source>
</evidence>
<evidence type="ECO:0000313" key="5">
    <source>
        <dbReference type="EMBL" id="CAG8768986.1"/>
    </source>
</evidence>
<keyword evidence="3" id="KW-0576">Peroxisome</keyword>
<evidence type="ECO:0000256" key="4">
    <source>
        <dbReference type="ARBA" id="ARBA00046271"/>
    </source>
</evidence>